<dbReference type="GO" id="GO:0006412">
    <property type="term" value="P:translation"/>
    <property type="evidence" value="ECO:0007669"/>
    <property type="project" value="TreeGrafter"/>
</dbReference>
<reference evidence="7" key="1">
    <citation type="submission" date="2016-10" db="EMBL/GenBank/DDBJ databases">
        <authorList>
            <person name="Varghese N."/>
            <person name="Submissions S."/>
        </authorList>
    </citation>
    <scope>NUCLEOTIDE SEQUENCE [LARGE SCALE GENOMIC DNA]</scope>
    <source>
        <strain evidence="7">DSM 5463</strain>
    </source>
</reference>
<dbReference type="EMBL" id="FNUK01000002">
    <property type="protein sequence ID" value="SEF45617.1"/>
    <property type="molecule type" value="Genomic_DNA"/>
</dbReference>
<dbReference type="Pfam" id="PF02576">
    <property type="entry name" value="RimP_N"/>
    <property type="match status" value="1"/>
</dbReference>
<dbReference type="PANTHER" id="PTHR33867:SF1">
    <property type="entry name" value="RIBOSOME MATURATION FACTOR RIMP"/>
    <property type="match status" value="1"/>
</dbReference>
<dbReference type="InterPro" id="IPR028989">
    <property type="entry name" value="RimP_N"/>
</dbReference>
<evidence type="ECO:0000259" key="5">
    <source>
        <dbReference type="Pfam" id="PF17384"/>
    </source>
</evidence>
<comment type="function">
    <text evidence="3">Required for maturation of 30S ribosomal subunits.</text>
</comment>
<dbReference type="OrthoDB" id="9805006at2"/>
<feature type="domain" description="Ribosome maturation factor RimP N-terminal" evidence="4">
    <location>
        <begin position="13"/>
        <end position="84"/>
    </location>
</feature>
<feature type="domain" description="Ribosome maturation factor RimP C-terminal" evidence="5">
    <location>
        <begin position="88"/>
        <end position="149"/>
    </location>
</feature>
<dbReference type="GO" id="GO:0005829">
    <property type="term" value="C:cytosol"/>
    <property type="evidence" value="ECO:0007669"/>
    <property type="project" value="TreeGrafter"/>
</dbReference>
<sequence length="151" mass="17511">MKVEKIVEIVYDIAKPIVESFNLELVDVEFVKENNEWFLRVFIDKKEGVTIDDCTNVSRVLSDKLDEIDPISVSYYLEVSSPGINRPLKSLKDYEKFKGRKVKIKLFEEIEDKKVIKGILNGIKDEKVLIKIKDNELEVDFKNITSANLDE</sequence>
<dbReference type="CDD" id="cd01734">
    <property type="entry name" value="YlxS_C"/>
    <property type="match status" value="1"/>
</dbReference>
<evidence type="ECO:0000256" key="2">
    <source>
        <dbReference type="ARBA" id="ARBA00022517"/>
    </source>
</evidence>
<comment type="subcellular location">
    <subcellularLocation>
        <location evidence="3">Cytoplasm</location>
    </subcellularLocation>
</comment>
<dbReference type="HAMAP" id="MF_01077">
    <property type="entry name" value="RimP"/>
    <property type="match status" value="1"/>
</dbReference>
<dbReference type="RefSeq" id="WP_103895292.1">
    <property type="nucleotide sequence ID" value="NZ_FNUK01000002.1"/>
</dbReference>
<dbReference type="Pfam" id="PF17384">
    <property type="entry name" value="DUF150_C"/>
    <property type="match status" value="1"/>
</dbReference>
<dbReference type="InterPro" id="IPR036847">
    <property type="entry name" value="RimP_C_sf"/>
</dbReference>
<dbReference type="Gene3D" id="2.30.30.180">
    <property type="entry name" value="Ribosome maturation factor RimP, C-terminal domain"/>
    <property type="match status" value="1"/>
</dbReference>
<evidence type="ECO:0000256" key="3">
    <source>
        <dbReference type="HAMAP-Rule" id="MF_01077"/>
    </source>
</evidence>
<comment type="similarity">
    <text evidence="3">Belongs to the RimP family.</text>
</comment>
<dbReference type="GO" id="GO:0000028">
    <property type="term" value="P:ribosomal small subunit assembly"/>
    <property type="evidence" value="ECO:0007669"/>
    <property type="project" value="TreeGrafter"/>
</dbReference>
<evidence type="ECO:0000313" key="6">
    <source>
        <dbReference type="EMBL" id="SEF45617.1"/>
    </source>
</evidence>
<dbReference type="AlphaFoldDB" id="A0A1H5S729"/>
<dbReference type="PANTHER" id="PTHR33867">
    <property type="entry name" value="RIBOSOME MATURATION FACTOR RIMP"/>
    <property type="match status" value="1"/>
</dbReference>
<evidence type="ECO:0000259" key="4">
    <source>
        <dbReference type="Pfam" id="PF02576"/>
    </source>
</evidence>
<dbReference type="Proteomes" id="UP000242850">
    <property type="component" value="Unassembled WGS sequence"/>
</dbReference>
<keyword evidence="7" id="KW-1185">Reference proteome</keyword>
<dbReference type="InterPro" id="IPR028998">
    <property type="entry name" value="RimP_C"/>
</dbReference>
<accession>A0A1H5S729</accession>
<organism evidence="6 7">
    <name type="scientific">Caloramator fervidus</name>
    <dbReference type="NCBI Taxonomy" id="29344"/>
    <lineage>
        <taxon>Bacteria</taxon>
        <taxon>Bacillati</taxon>
        <taxon>Bacillota</taxon>
        <taxon>Clostridia</taxon>
        <taxon>Eubacteriales</taxon>
        <taxon>Clostridiaceae</taxon>
        <taxon>Caloramator</taxon>
    </lineage>
</organism>
<evidence type="ECO:0000313" key="7">
    <source>
        <dbReference type="Proteomes" id="UP000242850"/>
    </source>
</evidence>
<dbReference type="InterPro" id="IPR003728">
    <property type="entry name" value="Ribosome_maturation_RimP"/>
</dbReference>
<dbReference type="Gene3D" id="3.30.300.70">
    <property type="entry name" value="RimP-like superfamily, N-terminal"/>
    <property type="match status" value="1"/>
</dbReference>
<keyword evidence="1 3" id="KW-0963">Cytoplasm</keyword>
<proteinExistence type="inferred from homology"/>
<evidence type="ECO:0000256" key="1">
    <source>
        <dbReference type="ARBA" id="ARBA00022490"/>
    </source>
</evidence>
<protein>
    <recommendedName>
        <fullName evidence="3">Ribosome maturation factor RimP</fullName>
    </recommendedName>
</protein>
<dbReference type="InterPro" id="IPR035956">
    <property type="entry name" value="RimP_N_sf"/>
</dbReference>
<dbReference type="FunFam" id="3.30.300.70:FF:000001">
    <property type="entry name" value="Ribosome maturation factor RimP"/>
    <property type="match status" value="1"/>
</dbReference>
<dbReference type="SUPFAM" id="SSF74942">
    <property type="entry name" value="YhbC-like, C-terminal domain"/>
    <property type="match status" value="1"/>
</dbReference>
<dbReference type="SUPFAM" id="SSF75420">
    <property type="entry name" value="YhbC-like, N-terminal domain"/>
    <property type="match status" value="1"/>
</dbReference>
<keyword evidence="2 3" id="KW-0690">Ribosome biogenesis</keyword>
<name>A0A1H5S729_9CLOT</name>
<gene>
    <name evidence="3" type="primary">rimP</name>
    <name evidence="6" type="ORF">SAMN05660865_00268</name>
</gene>